<dbReference type="GO" id="GO:0044205">
    <property type="term" value="P:'de novo' UMP biosynthetic process"/>
    <property type="evidence" value="ECO:0007669"/>
    <property type="project" value="UniProtKB-UniPathway"/>
</dbReference>
<dbReference type="CDD" id="cd06223">
    <property type="entry name" value="PRTases_typeI"/>
    <property type="match status" value="1"/>
</dbReference>
<dbReference type="GO" id="GO:0004588">
    <property type="term" value="F:orotate phosphoribosyltransferase activity"/>
    <property type="evidence" value="ECO:0007669"/>
    <property type="project" value="UniProtKB-EC"/>
</dbReference>
<evidence type="ECO:0000259" key="6">
    <source>
        <dbReference type="Pfam" id="PF00156"/>
    </source>
</evidence>
<dbReference type="Gene3D" id="3.40.50.2020">
    <property type="match status" value="1"/>
</dbReference>
<dbReference type="PANTHER" id="PTHR19278">
    <property type="entry name" value="OROTATE PHOSPHORIBOSYLTRANSFERASE"/>
    <property type="match status" value="1"/>
</dbReference>
<name>A0A6J7H2T5_9ZZZZ</name>
<keyword evidence="5" id="KW-0665">Pyrimidine biosynthesis</keyword>
<proteinExistence type="inferred from homology"/>
<dbReference type="InterPro" id="IPR023031">
    <property type="entry name" value="OPRT"/>
</dbReference>
<feature type="domain" description="Phosphoribosyltransferase" evidence="6">
    <location>
        <begin position="77"/>
        <end position="157"/>
    </location>
</feature>
<evidence type="ECO:0000256" key="1">
    <source>
        <dbReference type="ARBA" id="ARBA00004889"/>
    </source>
</evidence>
<dbReference type="InterPro" id="IPR029057">
    <property type="entry name" value="PRTase-like"/>
</dbReference>
<protein>
    <recommendedName>
        <fullName evidence="2">orotate phosphoribosyltransferase</fullName>
        <ecNumber evidence="2">2.4.2.10</ecNumber>
    </recommendedName>
</protein>
<dbReference type="InterPro" id="IPR000836">
    <property type="entry name" value="PRTase_dom"/>
</dbReference>
<dbReference type="EMBL" id="CAFBMX010000001">
    <property type="protein sequence ID" value="CAB4915257.1"/>
    <property type="molecule type" value="Genomic_DNA"/>
</dbReference>
<sequence length="182" mass="18784">MTDRDVLIAQLREHALILGEVTLTSGAVAQYYVDAKRAILLPAGFRALGNLVAAQSAAWGATAVGGMTMGADPVACAALAAGADVKAFFVRKEAKQHGLARRVEGPLLTGQDRCVIVEDVVTSGGSTLRAIEALQEEGRTIVGVISVLDRLAGGGAKIEAAAGAPYVALATIDDVHPERPDR</sequence>
<evidence type="ECO:0000256" key="3">
    <source>
        <dbReference type="ARBA" id="ARBA00022676"/>
    </source>
</evidence>
<evidence type="ECO:0000313" key="7">
    <source>
        <dbReference type="EMBL" id="CAB4915257.1"/>
    </source>
</evidence>
<organism evidence="7">
    <name type="scientific">freshwater metagenome</name>
    <dbReference type="NCBI Taxonomy" id="449393"/>
    <lineage>
        <taxon>unclassified sequences</taxon>
        <taxon>metagenomes</taxon>
        <taxon>ecological metagenomes</taxon>
    </lineage>
</organism>
<keyword evidence="4" id="KW-0808">Transferase</keyword>
<dbReference type="GO" id="GO:0019856">
    <property type="term" value="P:pyrimidine nucleobase biosynthetic process"/>
    <property type="evidence" value="ECO:0007669"/>
    <property type="project" value="TreeGrafter"/>
</dbReference>
<dbReference type="AlphaFoldDB" id="A0A6J7H2T5"/>
<gene>
    <name evidence="7" type="ORF">UFOPK3674_00193</name>
</gene>
<evidence type="ECO:0000256" key="2">
    <source>
        <dbReference type="ARBA" id="ARBA00011971"/>
    </source>
</evidence>
<dbReference type="Pfam" id="PF00156">
    <property type="entry name" value="Pribosyltran"/>
    <property type="match status" value="1"/>
</dbReference>
<dbReference type="InterPro" id="IPR004467">
    <property type="entry name" value="Or_phspho_trans_dom"/>
</dbReference>
<comment type="pathway">
    <text evidence="1">Pyrimidine metabolism; UMP biosynthesis via de novo pathway; UMP from orotate: step 1/2.</text>
</comment>
<accession>A0A6J7H2T5</accession>
<evidence type="ECO:0000256" key="4">
    <source>
        <dbReference type="ARBA" id="ARBA00022679"/>
    </source>
</evidence>
<dbReference type="SUPFAM" id="SSF53271">
    <property type="entry name" value="PRTase-like"/>
    <property type="match status" value="1"/>
</dbReference>
<keyword evidence="3" id="KW-0328">Glycosyltransferase</keyword>
<evidence type="ECO:0000256" key="5">
    <source>
        <dbReference type="ARBA" id="ARBA00022975"/>
    </source>
</evidence>
<dbReference type="PANTHER" id="PTHR19278:SF9">
    <property type="entry name" value="URIDINE 5'-MONOPHOSPHATE SYNTHASE"/>
    <property type="match status" value="1"/>
</dbReference>
<reference evidence="7" key="1">
    <citation type="submission" date="2020-05" db="EMBL/GenBank/DDBJ databases">
        <authorList>
            <person name="Chiriac C."/>
            <person name="Salcher M."/>
            <person name="Ghai R."/>
            <person name="Kavagutti S V."/>
        </authorList>
    </citation>
    <scope>NUCLEOTIDE SEQUENCE</scope>
</reference>
<dbReference type="UniPathway" id="UPA00070">
    <property type="reaction ID" value="UER00119"/>
</dbReference>
<dbReference type="HAMAP" id="MF_01208">
    <property type="entry name" value="PyrE"/>
    <property type="match status" value="1"/>
</dbReference>
<dbReference type="NCBIfam" id="TIGR00336">
    <property type="entry name" value="pyrE"/>
    <property type="match status" value="1"/>
</dbReference>
<dbReference type="EC" id="2.4.2.10" evidence="2"/>